<dbReference type="OrthoDB" id="693131at2759"/>
<keyword evidence="3" id="KW-1185">Reference proteome</keyword>
<name>A0A5J9W584_9POAL</name>
<comment type="caution">
    <text evidence="2">The sequence shown here is derived from an EMBL/GenBank/DDBJ whole genome shotgun (WGS) entry which is preliminary data.</text>
</comment>
<accession>A0A5J9W584</accession>
<organism evidence="2 3">
    <name type="scientific">Eragrostis curvula</name>
    <name type="common">weeping love grass</name>
    <dbReference type="NCBI Taxonomy" id="38414"/>
    <lineage>
        <taxon>Eukaryota</taxon>
        <taxon>Viridiplantae</taxon>
        <taxon>Streptophyta</taxon>
        <taxon>Embryophyta</taxon>
        <taxon>Tracheophyta</taxon>
        <taxon>Spermatophyta</taxon>
        <taxon>Magnoliopsida</taxon>
        <taxon>Liliopsida</taxon>
        <taxon>Poales</taxon>
        <taxon>Poaceae</taxon>
        <taxon>PACMAD clade</taxon>
        <taxon>Chloridoideae</taxon>
        <taxon>Eragrostideae</taxon>
        <taxon>Eragrostidinae</taxon>
        <taxon>Eragrostis</taxon>
    </lineage>
</organism>
<evidence type="ECO:0000313" key="2">
    <source>
        <dbReference type="EMBL" id="TVU43105.1"/>
    </source>
</evidence>
<dbReference type="PANTHER" id="PTHR34835">
    <property type="entry name" value="OS07G0283600 PROTEIN-RELATED"/>
    <property type="match status" value="1"/>
</dbReference>
<protein>
    <recommendedName>
        <fullName evidence="4">Aminotransferase-like plant mobile domain-containing protein</fullName>
    </recommendedName>
</protein>
<evidence type="ECO:0008006" key="4">
    <source>
        <dbReference type="Google" id="ProtNLM"/>
    </source>
</evidence>
<proteinExistence type="predicted"/>
<evidence type="ECO:0000313" key="3">
    <source>
        <dbReference type="Proteomes" id="UP000324897"/>
    </source>
</evidence>
<feature type="region of interest" description="Disordered" evidence="1">
    <location>
        <begin position="320"/>
        <end position="360"/>
    </location>
</feature>
<reference evidence="2 3" key="1">
    <citation type="journal article" date="2019" name="Sci. Rep.">
        <title>A high-quality genome of Eragrostis curvula grass provides insights into Poaceae evolution and supports new strategies to enhance forage quality.</title>
        <authorList>
            <person name="Carballo J."/>
            <person name="Santos B.A.C.M."/>
            <person name="Zappacosta D."/>
            <person name="Garbus I."/>
            <person name="Selva J.P."/>
            <person name="Gallo C.A."/>
            <person name="Diaz A."/>
            <person name="Albertini E."/>
            <person name="Caccamo M."/>
            <person name="Echenique V."/>
        </authorList>
    </citation>
    <scope>NUCLEOTIDE SEQUENCE [LARGE SCALE GENOMIC DNA]</scope>
    <source>
        <strain evidence="3">cv. Victoria</strain>
        <tissue evidence="2">Leaf</tissue>
    </source>
</reference>
<sequence length="360" mass="39830">GIASRTRHAIQTRAPASLNVARQNPVSGLGNPVSDMGRSVIQQEKCKGPGGYPIGNVVNLCKAEMDEVNFLRSFMLVAISTMFFPRKDNSSQVDYVFSLIDVTSVEKYDWADAIIRLVFNEIKRYQSMLTSEDAVTSVNYFEGFLPLLAIIYLDFIDLSGLSHKVNYDTPRICNVTGEDFQFIVNNDKNPKSVTSFGHLPIRDISQTPYSGLAENHAPQVHSIGASIDQLDNTGPAIHHSCVELNHSNDLDAATKAIVDRVNSNWVRDYKQATDAYTCTVDQLFNDYKIATDSYRCKVNELHQSSLRDLVVQLKALNQSNADTNDRNVRGNTPDGNGNAHCDNVPSQDVHQANAGANDED</sequence>
<dbReference type="Proteomes" id="UP000324897">
    <property type="component" value="Unassembled WGS sequence"/>
</dbReference>
<dbReference type="AlphaFoldDB" id="A0A5J9W584"/>
<dbReference type="PANTHER" id="PTHR34835:SF77">
    <property type="entry name" value="OS08G0365200 PROTEIN"/>
    <property type="match status" value="1"/>
</dbReference>
<dbReference type="EMBL" id="RWGY01000005">
    <property type="protein sequence ID" value="TVU43105.1"/>
    <property type="molecule type" value="Genomic_DNA"/>
</dbReference>
<dbReference type="Gramene" id="TVU43105">
    <property type="protein sequence ID" value="TVU43105"/>
    <property type="gene ID" value="EJB05_09543"/>
</dbReference>
<evidence type="ECO:0000256" key="1">
    <source>
        <dbReference type="SAM" id="MobiDB-lite"/>
    </source>
</evidence>
<gene>
    <name evidence="2" type="ORF">EJB05_09543</name>
</gene>
<feature type="non-terminal residue" evidence="2">
    <location>
        <position position="360"/>
    </location>
</feature>
<feature type="non-terminal residue" evidence="2">
    <location>
        <position position="1"/>
    </location>
</feature>